<reference evidence="9 10" key="1">
    <citation type="submission" date="2017-03" db="EMBL/GenBank/DDBJ databases">
        <title>Genome of the blue death feigning beetle - Asbolus verrucosus.</title>
        <authorList>
            <person name="Rider S.D."/>
        </authorList>
    </citation>
    <scope>NUCLEOTIDE SEQUENCE [LARGE SCALE GENOMIC DNA]</scope>
    <source>
        <strain evidence="9">Butters</strain>
        <tissue evidence="9">Head and leg muscle</tissue>
    </source>
</reference>
<feature type="transmembrane region" description="Helical" evidence="7">
    <location>
        <begin position="342"/>
        <end position="359"/>
    </location>
</feature>
<dbReference type="Proteomes" id="UP000292052">
    <property type="component" value="Unassembled WGS sequence"/>
</dbReference>
<dbReference type="PANTHER" id="PTHR11662">
    <property type="entry name" value="SOLUTE CARRIER FAMILY 17"/>
    <property type="match status" value="1"/>
</dbReference>
<dbReference type="PANTHER" id="PTHR11662:SF415">
    <property type="entry name" value="AT30085P-RELATED"/>
    <property type="match status" value="1"/>
</dbReference>
<feature type="transmembrane region" description="Helical" evidence="7">
    <location>
        <begin position="182"/>
        <end position="201"/>
    </location>
</feature>
<evidence type="ECO:0000313" key="10">
    <source>
        <dbReference type="Proteomes" id="UP000292052"/>
    </source>
</evidence>
<keyword evidence="4" id="KW-0769">Symport</keyword>
<dbReference type="FunFam" id="1.20.1250.20:FF:000423">
    <property type="entry name" value="Putative inorganic phosphate cotransporter-like Protein"/>
    <property type="match status" value="1"/>
</dbReference>
<keyword evidence="10" id="KW-1185">Reference proteome</keyword>
<dbReference type="InterPro" id="IPR011701">
    <property type="entry name" value="MFS"/>
</dbReference>
<dbReference type="SUPFAM" id="SSF103473">
    <property type="entry name" value="MFS general substrate transporter"/>
    <property type="match status" value="1"/>
</dbReference>
<dbReference type="Pfam" id="PF07690">
    <property type="entry name" value="MFS_1"/>
    <property type="match status" value="1"/>
</dbReference>
<keyword evidence="5 7" id="KW-1133">Transmembrane helix</keyword>
<feature type="domain" description="Major facilitator superfamily (MFS) profile" evidence="8">
    <location>
        <begin position="33"/>
        <end position="433"/>
    </location>
</feature>
<dbReference type="FunFam" id="1.20.1250.20:FF:000003">
    <property type="entry name" value="Solute carrier family 17 member 3"/>
    <property type="match status" value="1"/>
</dbReference>
<evidence type="ECO:0000256" key="6">
    <source>
        <dbReference type="ARBA" id="ARBA00023136"/>
    </source>
</evidence>
<dbReference type="InterPro" id="IPR036259">
    <property type="entry name" value="MFS_trans_sf"/>
</dbReference>
<name>A0A482VJR6_ASBVE</name>
<keyword evidence="6 7" id="KW-0472">Membrane</keyword>
<feature type="transmembrane region" description="Helical" evidence="7">
    <location>
        <begin position="71"/>
        <end position="93"/>
    </location>
</feature>
<dbReference type="Gene3D" id="1.20.1250.20">
    <property type="entry name" value="MFS general substrate transporter like domains"/>
    <property type="match status" value="2"/>
</dbReference>
<evidence type="ECO:0000256" key="4">
    <source>
        <dbReference type="ARBA" id="ARBA00022847"/>
    </source>
</evidence>
<dbReference type="GO" id="GO:0006820">
    <property type="term" value="P:monoatomic anion transport"/>
    <property type="evidence" value="ECO:0007669"/>
    <property type="project" value="TreeGrafter"/>
</dbReference>
<evidence type="ECO:0000259" key="8">
    <source>
        <dbReference type="PROSITE" id="PS50850"/>
    </source>
</evidence>
<dbReference type="STRING" id="1661398.A0A482VJR6"/>
<proteinExistence type="predicted"/>
<dbReference type="PROSITE" id="PS50850">
    <property type="entry name" value="MFS"/>
    <property type="match status" value="1"/>
</dbReference>
<keyword evidence="2" id="KW-0813">Transport</keyword>
<comment type="subcellular location">
    <subcellularLocation>
        <location evidence="1">Membrane</location>
        <topology evidence="1">Multi-pass membrane protein</topology>
    </subcellularLocation>
</comment>
<evidence type="ECO:0000256" key="5">
    <source>
        <dbReference type="ARBA" id="ARBA00022989"/>
    </source>
</evidence>
<feature type="transmembrane region" description="Helical" evidence="7">
    <location>
        <begin position="31"/>
        <end position="51"/>
    </location>
</feature>
<protein>
    <submittedName>
        <fullName evidence="9">MFS 1 and/or Sugar tr domain containing protein</fullName>
    </submittedName>
</protein>
<gene>
    <name evidence="9" type="ORF">BDFB_009629</name>
</gene>
<organism evidence="9 10">
    <name type="scientific">Asbolus verrucosus</name>
    <name type="common">Desert ironclad beetle</name>
    <dbReference type="NCBI Taxonomy" id="1661398"/>
    <lineage>
        <taxon>Eukaryota</taxon>
        <taxon>Metazoa</taxon>
        <taxon>Ecdysozoa</taxon>
        <taxon>Arthropoda</taxon>
        <taxon>Hexapoda</taxon>
        <taxon>Insecta</taxon>
        <taxon>Pterygota</taxon>
        <taxon>Neoptera</taxon>
        <taxon>Endopterygota</taxon>
        <taxon>Coleoptera</taxon>
        <taxon>Polyphaga</taxon>
        <taxon>Cucujiformia</taxon>
        <taxon>Tenebrionidae</taxon>
        <taxon>Pimeliinae</taxon>
        <taxon>Asbolus</taxon>
    </lineage>
</organism>
<evidence type="ECO:0000256" key="2">
    <source>
        <dbReference type="ARBA" id="ARBA00022448"/>
    </source>
</evidence>
<feature type="transmembrane region" description="Helical" evidence="7">
    <location>
        <begin position="158"/>
        <end position="176"/>
    </location>
</feature>
<feature type="transmembrane region" description="Helical" evidence="7">
    <location>
        <begin position="317"/>
        <end position="336"/>
    </location>
</feature>
<dbReference type="AlphaFoldDB" id="A0A482VJR6"/>
<evidence type="ECO:0000313" key="9">
    <source>
        <dbReference type="EMBL" id="RZC33181.1"/>
    </source>
</evidence>
<evidence type="ECO:0000256" key="3">
    <source>
        <dbReference type="ARBA" id="ARBA00022692"/>
    </source>
</evidence>
<feature type="transmembrane region" description="Helical" evidence="7">
    <location>
        <begin position="371"/>
        <end position="397"/>
    </location>
</feature>
<comment type="caution">
    <text evidence="9">The sequence shown here is derived from an EMBL/GenBank/DDBJ whole genome shotgun (WGS) entry which is preliminary data.</text>
</comment>
<dbReference type="InterPro" id="IPR050382">
    <property type="entry name" value="MFS_Na/Anion_cotransporter"/>
</dbReference>
<sequence length="439" mass="48592">MTLRTKREVALSVEKLDEIPIFPGFLVPQRYIMVLMSSCALFVAFAARTAVQISLMEMREEKNASSNSEEIILTSFYWGYIITHLPGGILSEYYGAKHLLGLGVLASSIIAVITPQTLHSSQLLMASRVVQGLFQGVVYPAANALLGQWIPKNERSSMASITFAGAQLGIASAFLVGGNRSFYIFGGIGIIWWIAWQFLCYSSPETHPFIKDAEKEYLREELVGVSFKKKKIPWDKMFSSSLVWAAVGAEIGHNWCWFVLVTELPRYLESVLKFNVRQNELVSSMPFLCMWLMSIITGFLGDVLISRKHLTVTRTRKIFTTIGYAGSSALLLAAVGHSRTKFLALFVVGLGLMSAYNSGTKPIILDFAPNLAGVVMGIVNGFGHLVSIMMPIITLFLNPDQVLFQWKNAFCVSFLVSAFANAVFVVFASAEEEPWNSAE</sequence>
<evidence type="ECO:0000256" key="1">
    <source>
        <dbReference type="ARBA" id="ARBA00004141"/>
    </source>
</evidence>
<keyword evidence="3 7" id="KW-0812">Transmembrane</keyword>
<feature type="transmembrane region" description="Helical" evidence="7">
    <location>
        <begin position="99"/>
        <end position="118"/>
    </location>
</feature>
<dbReference type="EMBL" id="QDEB01091160">
    <property type="protein sequence ID" value="RZC33181.1"/>
    <property type="molecule type" value="Genomic_DNA"/>
</dbReference>
<dbReference type="OrthoDB" id="2985014at2759"/>
<dbReference type="PROSITE" id="PS00217">
    <property type="entry name" value="SUGAR_TRANSPORT_2"/>
    <property type="match status" value="1"/>
</dbReference>
<feature type="transmembrane region" description="Helical" evidence="7">
    <location>
        <begin position="409"/>
        <end position="430"/>
    </location>
</feature>
<dbReference type="GO" id="GO:0016020">
    <property type="term" value="C:membrane"/>
    <property type="evidence" value="ECO:0007669"/>
    <property type="project" value="UniProtKB-SubCell"/>
</dbReference>
<dbReference type="InterPro" id="IPR020846">
    <property type="entry name" value="MFS_dom"/>
</dbReference>
<dbReference type="InterPro" id="IPR005829">
    <property type="entry name" value="Sugar_transporter_CS"/>
</dbReference>
<feature type="transmembrane region" description="Helical" evidence="7">
    <location>
        <begin position="281"/>
        <end position="305"/>
    </location>
</feature>
<dbReference type="GO" id="GO:0015293">
    <property type="term" value="F:symporter activity"/>
    <property type="evidence" value="ECO:0007669"/>
    <property type="project" value="UniProtKB-KW"/>
</dbReference>
<evidence type="ECO:0000256" key="7">
    <source>
        <dbReference type="SAM" id="Phobius"/>
    </source>
</evidence>
<accession>A0A482VJR6</accession>
<feature type="transmembrane region" description="Helical" evidence="7">
    <location>
        <begin position="238"/>
        <end position="261"/>
    </location>
</feature>